<evidence type="ECO:0000256" key="3">
    <source>
        <dbReference type="PROSITE-ProRule" id="PRU00169"/>
    </source>
</evidence>
<keyword evidence="8" id="KW-1185">Reference proteome</keyword>
<dbReference type="OrthoDB" id="9768433at2"/>
<reference evidence="7 8" key="1">
    <citation type="submission" date="2016-09" db="EMBL/GenBank/DDBJ databases">
        <authorList>
            <person name="Capua I."/>
            <person name="De Benedictis P."/>
            <person name="Joannis T."/>
            <person name="Lombin L.H."/>
            <person name="Cattoli G."/>
        </authorList>
    </citation>
    <scope>NUCLEOTIDE SEQUENCE [LARGE SCALE GENOMIC DNA]</scope>
    <source>
        <strain evidence="7 8">GluBS11</strain>
    </source>
</reference>
<organism evidence="7 8">
    <name type="scientific">Anaerobium acetethylicum</name>
    <dbReference type="NCBI Taxonomy" id="1619234"/>
    <lineage>
        <taxon>Bacteria</taxon>
        <taxon>Bacillati</taxon>
        <taxon>Bacillota</taxon>
        <taxon>Clostridia</taxon>
        <taxon>Lachnospirales</taxon>
        <taxon>Lachnospiraceae</taxon>
        <taxon>Anaerobium</taxon>
    </lineage>
</organism>
<dbReference type="PANTHER" id="PTHR43041:SF1">
    <property type="entry name" value="METALLO-BETA-LACTAMASE DOMAIN-CONTAINING PROTEIN"/>
    <property type="match status" value="1"/>
</dbReference>
<feature type="domain" description="GGDEF" evidence="6">
    <location>
        <begin position="406"/>
        <end position="542"/>
    </location>
</feature>
<dbReference type="InterPro" id="IPR000160">
    <property type="entry name" value="GGDEF_dom"/>
</dbReference>
<dbReference type="Pfam" id="PF00072">
    <property type="entry name" value="Response_reg"/>
    <property type="match status" value="1"/>
</dbReference>
<dbReference type="PROSITE" id="PS50887">
    <property type="entry name" value="GGDEF"/>
    <property type="match status" value="1"/>
</dbReference>
<comment type="function">
    <text evidence="2">May play the central regulatory role in sporulation. It may be an element of the effector pathway responsible for the activation of sporulation genes in response to nutritional stress. Spo0A may act in concert with spo0H (a sigma factor) to control the expression of some genes that are critical to the sporulation process.</text>
</comment>
<dbReference type="SUPFAM" id="SSF55073">
    <property type="entry name" value="Nucleotide cyclase"/>
    <property type="match status" value="1"/>
</dbReference>
<dbReference type="SMART" id="SM00448">
    <property type="entry name" value="REC"/>
    <property type="match status" value="1"/>
</dbReference>
<gene>
    <name evidence="7" type="ORF">SAMN05421730_100854</name>
</gene>
<evidence type="ECO:0000259" key="6">
    <source>
        <dbReference type="PROSITE" id="PS50887"/>
    </source>
</evidence>
<evidence type="ECO:0000256" key="4">
    <source>
        <dbReference type="SAM" id="Coils"/>
    </source>
</evidence>
<evidence type="ECO:0000256" key="2">
    <source>
        <dbReference type="ARBA" id="ARBA00024867"/>
    </source>
</evidence>
<evidence type="ECO:0000259" key="5">
    <source>
        <dbReference type="PROSITE" id="PS50110"/>
    </source>
</evidence>
<dbReference type="InterPro" id="IPR029787">
    <property type="entry name" value="Nucleotide_cyclase"/>
</dbReference>
<dbReference type="CDD" id="cd00156">
    <property type="entry name" value="REC"/>
    <property type="match status" value="1"/>
</dbReference>
<evidence type="ECO:0000256" key="1">
    <source>
        <dbReference type="ARBA" id="ARBA00018672"/>
    </source>
</evidence>
<dbReference type="Proteomes" id="UP000199315">
    <property type="component" value="Unassembled WGS sequence"/>
</dbReference>
<dbReference type="PANTHER" id="PTHR43041">
    <property type="entry name" value="HYDROLASE, METALLO-BETA-LACTAMASE SUPERFAMILY"/>
    <property type="match status" value="1"/>
</dbReference>
<dbReference type="Gene3D" id="3.30.70.270">
    <property type="match status" value="1"/>
</dbReference>
<dbReference type="Gene3D" id="3.40.50.2300">
    <property type="match status" value="1"/>
</dbReference>
<dbReference type="Pfam" id="PF00990">
    <property type="entry name" value="GGDEF"/>
    <property type="match status" value="1"/>
</dbReference>
<dbReference type="Gene3D" id="3.60.15.10">
    <property type="entry name" value="Ribonuclease Z/Hydroxyacylglutathione hydrolase-like"/>
    <property type="match status" value="1"/>
</dbReference>
<keyword evidence="4" id="KW-0175">Coiled coil</keyword>
<dbReference type="InterPro" id="IPR043128">
    <property type="entry name" value="Rev_trsase/Diguanyl_cyclase"/>
</dbReference>
<dbReference type="STRING" id="1619234.SAMN05421730_100854"/>
<evidence type="ECO:0000313" key="7">
    <source>
        <dbReference type="EMBL" id="SCP97082.1"/>
    </source>
</evidence>
<dbReference type="InterPro" id="IPR036866">
    <property type="entry name" value="RibonucZ/Hydroxyglut_hydro"/>
</dbReference>
<dbReference type="SMART" id="SM00849">
    <property type="entry name" value="Lactamase_B"/>
    <property type="match status" value="1"/>
</dbReference>
<proteinExistence type="predicted"/>
<dbReference type="InterPro" id="IPR001279">
    <property type="entry name" value="Metallo-B-lactamas"/>
</dbReference>
<dbReference type="PROSITE" id="PS50110">
    <property type="entry name" value="RESPONSE_REGULATORY"/>
    <property type="match status" value="1"/>
</dbReference>
<feature type="coiled-coil region" evidence="4">
    <location>
        <begin position="339"/>
        <end position="373"/>
    </location>
</feature>
<dbReference type="GO" id="GO:0000160">
    <property type="term" value="P:phosphorelay signal transduction system"/>
    <property type="evidence" value="ECO:0007669"/>
    <property type="project" value="InterPro"/>
</dbReference>
<feature type="domain" description="Response regulatory" evidence="5">
    <location>
        <begin position="552"/>
        <end position="668"/>
    </location>
</feature>
<dbReference type="InterPro" id="IPR001789">
    <property type="entry name" value="Sig_transdc_resp-reg_receiver"/>
</dbReference>
<evidence type="ECO:0000313" key="8">
    <source>
        <dbReference type="Proteomes" id="UP000199315"/>
    </source>
</evidence>
<dbReference type="CDD" id="cd07709">
    <property type="entry name" value="flavodiiron_proteins_MBL-fold"/>
    <property type="match status" value="1"/>
</dbReference>
<comment type="caution">
    <text evidence="3">Lacks conserved residue(s) required for the propagation of feature annotation.</text>
</comment>
<dbReference type="SUPFAM" id="SSF52172">
    <property type="entry name" value="CheY-like"/>
    <property type="match status" value="1"/>
</dbReference>
<accession>A0A1D3TT19</accession>
<dbReference type="InterPro" id="IPR011006">
    <property type="entry name" value="CheY-like_superfamily"/>
</dbReference>
<dbReference type="RefSeq" id="WP_091232813.1">
    <property type="nucleotide sequence ID" value="NZ_FMKA01000008.1"/>
</dbReference>
<protein>
    <recommendedName>
        <fullName evidence="1">Stage 0 sporulation protein A homolog</fullName>
    </recommendedName>
</protein>
<dbReference type="AlphaFoldDB" id="A0A1D3TT19"/>
<name>A0A1D3TT19_9FIRM</name>
<sequence>MRNGTGAVEISKGIYWVGGNLEENLQCNPYLIVDGDEAVLIDPGSVLDFEAVYENVCSVVPLEKIKYVILHHQDPDFCASVPLFEAKGCRFQIVTHWRTSTLLVYYGIKSDFYIVNKNRFMLTLASGRVLEFVQTPYLHFAGSIATYDRQSGTLFSSDLFGAFSKSWSLYAGDDYVEGMKAFHEHYMPSNRILRPVMSMMMEMELNMIAPQHGSIINRDVKKYIRILRDLDCGSLLDPIKKELTVAGGYHAICSAILIRYASIYSREEVLEMTRELEMRVNEKLEVIDSNNTGDVLLNRIFEKVLAKNGLSWLIVIEPYMKALAKEYDIQMPPVFDSNFKANEQKMENLNKENQLLKEVNDRLQGSLHEAEDKLTRCPVTKFYNFEFLKKYLTHEIRDLILQESLQNPGLMIIRVDNISKISYEYGESEVEQVYRNLAYMIEEMQNDLTTDFRLQDGSFALYTPQSEKESSLRFAEQIRNAVASSEKFIEKITVSIGVVCFDEMREEIKYANNPEALFFREAVARVRQAEILGRNIVCGHKADASLITKGVNILLVDEDTVVMDVIKNQLENMGYGVYTANDGSEAVDLASKKNVDLIISEIMLPKMDGLLVRENLLAQSHTKNIPYVIVSHLKSEDTVRRAFELEVSHYLKKPFMVTELMGIVKRTIARER</sequence>
<dbReference type="SMART" id="SM00267">
    <property type="entry name" value="GGDEF"/>
    <property type="match status" value="1"/>
</dbReference>
<dbReference type="Pfam" id="PF19583">
    <property type="entry name" value="ODP"/>
    <property type="match status" value="1"/>
</dbReference>
<dbReference type="SUPFAM" id="SSF56281">
    <property type="entry name" value="Metallo-hydrolase/oxidoreductase"/>
    <property type="match status" value="1"/>
</dbReference>
<dbReference type="InterPro" id="IPR045761">
    <property type="entry name" value="ODP_dom"/>
</dbReference>
<dbReference type="EMBL" id="FMKA01000008">
    <property type="protein sequence ID" value="SCP97082.1"/>
    <property type="molecule type" value="Genomic_DNA"/>
</dbReference>